<dbReference type="Gene3D" id="2.40.70.10">
    <property type="entry name" value="Acid Proteases"/>
    <property type="match status" value="1"/>
</dbReference>
<protein>
    <recommendedName>
        <fullName evidence="3">Peptidase A2 domain-containing protein</fullName>
    </recommendedName>
</protein>
<reference evidence="1" key="1">
    <citation type="submission" date="2013-05" db="EMBL/GenBank/DDBJ databases">
        <authorList>
            <person name="Yim A.K.Y."/>
            <person name="Chan T.F."/>
            <person name="Ji K.M."/>
            <person name="Liu X.Y."/>
            <person name="Zhou J.W."/>
            <person name="Li R.Q."/>
            <person name="Yang K.Y."/>
            <person name="Li J."/>
            <person name="Li M."/>
            <person name="Law P.T.W."/>
            <person name="Wu Y.L."/>
            <person name="Cai Z.L."/>
            <person name="Qin H."/>
            <person name="Bao Y."/>
            <person name="Leung R.K.K."/>
            <person name="Ng P.K.S."/>
            <person name="Zou J."/>
            <person name="Zhong X.J."/>
            <person name="Ran P.X."/>
            <person name="Zhong N.S."/>
            <person name="Liu Z.G."/>
            <person name="Tsui S.K.W."/>
        </authorList>
    </citation>
    <scope>NUCLEOTIDE SEQUENCE</scope>
    <source>
        <strain evidence="1">Derf</strain>
        <tissue evidence="1">Whole organism</tissue>
    </source>
</reference>
<accession>A0A922HU63</accession>
<dbReference type="InterPro" id="IPR021109">
    <property type="entry name" value="Peptidase_aspartic_dom_sf"/>
</dbReference>
<dbReference type="SUPFAM" id="SSF50630">
    <property type="entry name" value="Acid proteases"/>
    <property type="match status" value="1"/>
</dbReference>
<sequence>MYNNVLNNHHRLFIVDKSSGKHILIDTGSDVSIWPTSSKYLNVFNNNNKKSQRCNFQLFAHNGTRITAYGLERITIDLGFGQPFTYSFIIAESGYPIIGADFLSHFHLLPDPIKPQDICTRIH</sequence>
<keyword evidence="2" id="KW-1185">Reference proteome</keyword>
<dbReference type="EMBL" id="ASGP02000004">
    <property type="protein sequence ID" value="KAH9510569.1"/>
    <property type="molecule type" value="Genomic_DNA"/>
</dbReference>
<dbReference type="AlphaFoldDB" id="A0A922HU63"/>
<dbReference type="Proteomes" id="UP000790347">
    <property type="component" value="Unassembled WGS sequence"/>
</dbReference>
<organism evidence="1 2">
    <name type="scientific">Dermatophagoides farinae</name>
    <name type="common">American house dust mite</name>
    <dbReference type="NCBI Taxonomy" id="6954"/>
    <lineage>
        <taxon>Eukaryota</taxon>
        <taxon>Metazoa</taxon>
        <taxon>Ecdysozoa</taxon>
        <taxon>Arthropoda</taxon>
        <taxon>Chelicerata</taxon>
        <taxon>Arachnida</taxon>
        <taxon>Acari</taxon>
        <taxon>Acariformes</taxon>
        <taxon>Sarcoptiformes</taxon>
        <taxon>Astigmata</taxon>
        <taxon>Psoroptidia</taxon>
        <taxon>Analgoidea</taxon>
        <taxon>Pyroglyphidae</taxon>
        <taxon>Dermatophagoidinae</taxon>
        <taxon>Dermatophagoides</taxon>
    </lineage>
</organism>
<evidence type="ECO:0008006" key="3">
    <source>
        <dbReference type="Google" id="ProtNLM"/>
    </source>
</evidence>
<gene>
    <name evidence="1" type="ORF">DERF_009091</name>
</gene>
<evidence type="ECO:0000313" key="1">
    <source>
        <dbReference type="EMBL" id="KAH9510569.1"/>
    </source>
</evidence>
<reference evidence="1" key="2">
    <citation type="journal article" date="2022" name="Res Sq">
        <title>Comparative Genomics Reveals Insights into the Divergent Evolution of Astigmatic Mites and Household Pest Adaptations.</title>
        <authorList>
            <person name="Xiong Q."/>
            <person name="Wan A.T.-Y."/>
            <person name="Liu X.-Y."/>
            <person name="Fung C.S.-H."/>
            <person name="Xiao X."/>
            <person name="Malainual N."/>
            <person name="Hou J."/>
            <person name="Wang L."/>
            <person name="Wang M."/>
            <person name="Yang K."/>
            <person name="Cui Y."/>
            <person name="Leung E."/>
            <person name="Nong W."/>
            <person name="Shin S.-K."/>
            <person name="Au S."/>
            <person name="Jeong K.Y."/>
            <person name="Chew F.T."/>
            <person name="Hui J."/>
            <person name="Leung T.F."/>
            <person name="Tungtrongchitr A."/>
            <person name="Zhong N."/>
            <person name="Liu Z."/>
            <person name="Tsui S."/>
        </authorList>
    </citation>
    <scope>NUCLEOTIDE SEQUENCE</scope>
    <source>
        <strain evidence="1">Derf</strain>
        <tissue evidence="1">Whole organism</tissue>
    </source>
</reference>
<proteinExistence type="predicted"/>
<name>A0A922HU63_DERFA</name>
<comment type="caution">
    <text evidence="1">The sequence shown here is derived from an EMBL/GenBank/DDBJ whole genome shotgun (WGS) entry which is preliminary data.</text>
</comment>
<evidence type="ECO:0000313" key="2">
    <source>
        <dbReference type="Proteomes" id="UP000790347"/>
    </source>
</evidence>